<feature type="repeat" description="TPR" evidence="3">
    <location>
        <begin position="328"/>
        <end position="361"/>
    </location>
</feature>
<feature type="signal peptide" evidence="4">
    <location>
        <begin position="1"/>
        <end position="19"/>
    </location>
</feature>
<keyword evidence="1" id="KW-0677">Repeat</keyword>
<evidence type="ECO:0000313" key="5">
    <source>
        <dbReference type="EMBL" id="KEA61790.1"/>
    </source>
</evidence>
<dbReference type="AlphaFoldDB" id="A0A081FTD5"/>
<evidence type="ECO:0000256" key="3">
    <source>
        <dbReference type="PROSITE-ProRule" id="PRU00339"/>
    </source>
</evidence>
<dbReference type="PATRIC" id="fig|1232683.4.peg.3874"/>
<dbReference type="Gene3D" id="1.25.40.10">
    <property type="entry name" value="Tetratricopeptide repeat domain"/>
    <property type="match status" value="1"/>
</dbReference>
<name>A0A081FTD5_9GAMM</name>
<dbReference type="InterPro" id="IPR051685">
    <property type="entry name" value="Ycf3/AcsC/BcsC/TPR_MFPF"/>
</dbReference>
<accession>A0A081FTD5</accession>
<dbReference type="PANTHER" id="PTHR44943:SF8">
    <property type="entry name" value="TPR REPEAT-CONTAINING PROTEIN MJ0263"/>
    <property type="match status" value="1"/>
</dbReference>
<evidence type="ECO:0000256" key="1">
    <source>
        <dbReference type="ARBA" id="ARBA00022737"/>
    </source>
</evidence>
<dbReference type="RefSeq" id="WP_036191819.1">
    <property type="nucleotide sequence ID" value="NZ_JMQN01000059.1"/>
</dbReference>
<dbReference type="GO" id="GO:0016787">
    <property type="term" value="F:hydrolase activity"/>
    <property type="evidence" value="ECO:0007669"/>
    <property type="project" value="UniProtKB-KW"/>
</dbReference>
<dbReference type="SUPFAM" id="SSF48452">
    <property type="entry name" value="TPR-like"/>
    <property type="match status" value="1"/>
</dbReference>
<dbReference type="Proteomes" id="UP000028252">
    <property type="component" value="Unassembled WGS sequence"/>
</dbReference>
<evidence type="ECO:0000313" key="6">
    <source>
        <dbReference type="Proteomes" id="UP000028252"/>
    </source>
</evidence>
<dbReference type="PROSITE" id="PS50005">
    <property type="entry name" value="TPR"/>
    <property type="match status" value="1"/>
</dbReference>
<protein>
    <submittedName>
        <fullName evidence="5">GTP cyclohydrolase III (Methanopterin)</fullName>
    </submittedName>
</protein>
<keyword evidence="5" id="KW-0378">Hydrolase</keyword>
<gene>
    <name evidence="5" type="ORF">ADIMK_3937</name>
</gene>
<keyword evidence="2 3" id="KW-0802">TPR repeat</keyword>
<feature type="chain" id="PRO_5001757297" evidence="4">
    <location>
        <begin position="20"/>
        <end position="522"/>
    </location>
</feature>
<dbReference type="EMBL" id="JMQN01000059">
    <property type="protein sequence ID" value="KEA61790.1"/>
    <property type="molecule type" value="Genomic_DNA"/>
</dbReference>
<dbReference type="PANTHER" id="PTHR44943">
    <property type="entry name" value="CELLULOSE SYNTHASE OPERON PROTEIN C"/>
    <property type="match status" value="1"/>
</dbReference>
<dbReference type="InterPro" id="IPR019734">
    <property type="entry name" value="TPR_rpt"/>
</dbReference>
<dbReference type="InterPro" id="IPR011990">
    <property type="entry name" value="TPR-like_helical_dom_sf"/>
</dbReference>
<keyword evidence="4" id="KW-0732">Signal</keyword>
<proteinExistence type="predicted"/>
<sequence length="522" mass="59467">MTKRKATSFVILISIIAFASFYMKDDFQNLYDVLSNNDTAGSSSGPSRAYWKDISGLDEDKITAYLAIRETFEEGDFSALEAHFKPLLKELKNDTAVEGSINFAISALRSGAPQHQILLDNWIAQYPESAIAHLVRANYFSYVGGLYRGDDYYRELSDEQKQNWHYYADKANMDLSRSLELDPSITITYADRIYNSGGTGQEKFNLIAEAFDARPESYAIRAAALSMSRPRWGGSMTALEAIVEDTRRFVDQNASLKPLLGYVEYERASKLFKEKRYYEAKQAFAKALSHGNAGQYLSLRALMLRYVDEADKAFKDYMAIMDIAPVDANNYYWIGRHYYHKGEHDKAIKYLSLAAQLRPYDYDAQYFYGLELENIKSHKEAANAYKSALYYTIEKGGKAWMRLGNLYSDSFHDAKKARYAYVMALQDDPESPLIWFNYSFFLGDQKDCDIIGAAYIHSKVCEMDKNKKDSYCAAKYLDRDNGILTALSEEGTCPAIGDYISAGRDPLKLEETIDRRAFLTSQ</sequence>
<organism evidence="5 6">
    <name type="scientific">Marinobacterium lacunae</name>
    <dbReference type="NCBI Taxonomy" id="1232683"/>
    <lineage>
        <taxon>Bacteria</taxon>
        <taxon>Pseudomonadati</taxon>
        <taxon>Pseudomonadota</taxon>
        <taxon>Gammaproteobacteria</taxon>
        <taxon>Oceanospirillales</taxon>
        <taxon>Oceanospirillaceae</taxon>
        <taxon>Marinobacterium</taxon>
    </lineage>
</organism>
<evidence type="ECO:0000256" key="4">
    <source>
        <dbReference type="SAM" id="SignalP"/>
    </source>
</evidence>
<dbReference type="eggNOG" id="COG0457">
    <property type="taxonomic scope" value="Bacteria"/>
</dbReference>
<reference evidence="5 6" key="1">
    <citation type="submission" date="2014-04" db="EMBL/GenBank/DDBJ databases">
        <title>Marinobacterium kochiensis sp. nov., isolated from sediment sample collected from Kochi backwaters in Kerala, India.</title>
        <authorList>
            <person name="Singh A."/>
            <person name="Pinnaka A.K."/>
        </authorList>
    </citation>
    <scope>NUCLEOTIDE SEQUENCE [LARGE SCALE GENOMIC DNA]</scope>
    <source>
        <strain evidence="5 6">AK27</strain>
    </source>
</reference>
<keyword evidence="6" id="KW-1185">Reference proteome</keyword>
<dbReference type="STRING" id="1232683.ADIMK_3937"/>
<comment type="caution">
    <text evidence="5">The sequence shown here is derived from an EMBL/GenBank/DDBJ whole genome shotgun (WGS) entry which is preliminary data.</text>
</comment>
<evidence type="ECO:0000256" key="2">
    <source>
        <dbReference type="ARBA" id="ARBA00022803"/>
    </source>
</evidence>